<dbReference type="InterPro" id="IPR009027">
    <property type="entry name" value="Ribosomal_bL9/RNase_H1_N"/>
</dbReference>
<evidence type="ECO:0000256" key="4">
    <source>
        <dbReference type="ARBA" id="ARBA00022980"/>
    </source>
</evidence>
<dbReference type="RefSeq" id="WP_102715416.1">
    <property type="nucleotide sequence ID" value="NZ_CABMLK010000002.1"/>
</dbReference>
<dbReference type="Proteomes" id="UP000236000">
    <property type="component" value="Unassembled WGS sequence"/>
</dbReference>
<dbReference type="SUPFAM" id="SSF55653">
    <property type="entry name" value="Ribosomal protein L9 C-domain"/>
    <property type="match status" value="1"/>
</dbReference>
<dbReference type="NCBIfam" id="TIGR00158">
    <property type="entry name" value="L9"/>
    <property type="match status" value="1"/>
</dbReference>
<sequence>MATMEVILATKIEGLGAEADLVTVKAGYGRNYLIPKGLAHEATASNRRFIANLQAARAKREAEELSAAQEVAAKINGLTVDLVLEVGQGGKAFGAITNQNIHDALTAQGVEVDRRAIELEKPIKSEGEHEVSIKVHPQVEATLKVIVKENA</sequence>
<dbReference type="InterPro" id="IPR000244">
    <property type="entry name" value="Ribosomal_bL9"/>
</dbReference>
<dbReference type="Pfam" id="PF03948">
    <property type="entry name" value="Ribosomal_L9_C"/>
    <property type="match status" value="1"/>
</dbReference>
<dbReference type="OrthoDB" id="9788336at2"/>
<dbReference type="EMBL" id="PJKA01000013">
    <property type="protein sequence ID" value="PNC17145.1"/>
    <property type="molecule type" value="Genomic_DNA"/>
</dbReference>
<dbReference type="GO" id="GO:0005840">
    <property type="term" value="C:ribosome"/>
    <property type="evidence" value="ECO:0007669"/>
    <property type="project" value="UniProtKB-KW"/>
</dbReference>
<keyword evidence="4 7" id="KW-0689">Ribosomal protein</keyword>
<protein>
    <recommendedName>
        <fullName evidence="6 7">Large ribosomal subunit protein bL9</fullName>
    </recommendedName>
</protein>
<comment type="similarity">
    <text evidence="1 7">Belongs to the bacterial ribosomal protein bL9 family.</text>
</comment>
<comment type="function">
    <text evidence="7">Binds to the 23S rRNA.</text>
</comment>
<evidence type="ECO:0000313" key="10">
    <source>
        <dbReference type="EMBL" id="PNC17145.1"/>
    </source>
</evidence>
<dbReference type="GO" id="GO:0003735">
    <property type="term" value="F:structural constituent of ribosome"/>
    <property type="evidence" value="ECO:0007669"/>
    <property type="project" value="InterPro"/>
</dbReference>
<feature type="domain" description="Large ribosomal subunit protein bL9 C-terminal" evidence="9">
    <location>
        <begin position="67"/>
        <end position="148"/>
    </location>
</feature>
<evidence type="ECO:0000259" key="9">
    <source>
        <dbReference type="Pfam" id="PF03948"/>
    </source>
</evidence>
<evidence type="ECO:0000256" key="1">
    <source>
        <dbReference type="ARBA" id="ARBA00010605"/>
    </source>
</evidence>
<feature type="domain" description="Ribosomal protein L9" evidence="8">
    <location>
        <begin position="4"/>
        <end position="48"/>
    </location>
</feature>
<proteinExistence type="inferred from homology"/>
<evidence type="ECO:0000256" key="7">
    <source>
        <dbReference type="HAMAP-Rule" id="MF_00503"/>
    </source>
</evidence>
<evidence type="ECO:0000256" key="3">
    <source>
        <dbReference type="ARBA" id="ARBA00022884"/>
    </source>
</evidence>
<keyword evidence="3 7" id="KW-0694">RNA-binding</keyword>
<dbReference type="SUPFAM" id="SSF55658">
    <property type="entry name" value="L9 N-domain-like"/>
    <property type="match status" value="1"/>
</dbReference>
<evidence type="ECO:0000313" key="11">
    <source>
        <dbReference type="Proteomes" id="UP000236000"/>
    </source>
</evidence>
<dbReference type="GO" id="GO:0006412">
    <property type="term" value="P:translation"/>
    <property type="evidence" value="ECO:0007669"/>
    <property type="project" value="UniProtKB-UniRule"/>
</dbReference>
<gene>
    <name evidence="7" type="primary">rplI</name>
    <name evidence="10" type="ORF">CXU22_10975</name>
</gene>
<evidence type="ECO:0000256" key="6">
    <source>
        <dbReference type="ARBA" id="ARBA00035292"/>
    </source>
</evidence>
<dbReference type="InterPro" id="IPR036935">
    <property type="entry name" value="Ribosomal_bL9_N_sf"/>
</dbReference>
<keyword evidence="5 7" id="KW-0687">Ribonucleoprotein</keyword>
<dbReference type="Gene3D" id="3.10.430.100">
    <property type="entry name" value="Ribosomal protein L9, C-terminal domain"/>
    <property type="match status" value="1"/>
</dbReference>
<dbReference type="InterPro" id="IPR020069">
    <property type="entry name" value="Ribosomal_bL9_C"/>
</dbReference>
<dbReference type="GO" id="GO:0019843">
    <property type="term" value="F:rRNA binding"/>
    <property type="evidence" value="ECO:0007669"/>
    <property type="project" value="UniProtKB-UniRule"/>
</dbReference>
<evidence type="ECO:0000256" key="2">
    <source>
        <dbReference type="ARBA" id="ARBA00022730"/>
    </source>
</evidence>
<comment type="caution">
    <text evidence="10">The sequence shown here is derived from an EMBL/GenBank/DDBJ whole genome shotgun (WGS) entry which is preliminary data.</text>
</comment>
<dbReference type="InterPro" id="IPR036791">
    <property type="entry name" value="Ribosomal_bL9_C_sf"/>
</dbReference>
<dbReference type="PANTHER" id="PTHR21368">
    <property type="entry name" value="50S RIBOSOMAL PROTEIN L9"/>
    <property type="match status" value="1"/>
</dbReference>
<dbReference type="AlphaFoldDB" id="A0A2N8HBB9"/>
<evidence type="ECO:0000256" key="5">
    <source>
        <dbReference type="ARBA" id="ARBA00023274"/>
    </source>
</evidence>
<evidence type="ECO:0000259" key="8">
    <source>
        <dbReference type="Pfam" id="PF01281"/>
    </source>
</evidence>
<organism evidence="10 11">
    <name type="scientific">Akkermansia muciniphila</name>
    <dbReference type="NCBI Taxonomy" id="239935"/>
    <lineage>
        <taxon>Bacteria</taxon>
        <taxon>Pseudomonadati</taxon>
        <taxon>Verrucomicrobiota</taxon>
        <taxon>Verrucomicrobiia</taxon>
        <taxon>Verrucomicrobiales</taxon>
        <taxon>Akkermansiaceae</taxon>
        <taxon>Akkermansia</taxon>
    </lineage>
</organism>
<dbReference type="GO" id="GO:1990904">
    <property type="term" value="C:ribonucleoprotein complex"/>
    <property type="evidence" value="ECO:0007669"/>
    <property type="project" value="UniProtKB-KW"/>
</dbReference>
<dbReference type="Gene3D" id="3.40.5.10">
    <property type="entry name" value="Ribosomal protein L9, N-terminal domain"/>
    <property type="match status" value="1"/>
</dbReference>
<dbReference type="InterPro" id="IPR020070">
    <property type="entry name" value="Ribosomal_bL9_N"/>
</dbReference>
<name>A0A2N8HBB9_9BACT</name>
<dbReference type="Pfam" id="PF01281">
    <property type="entry name" value="Ribosomal_L9_N"/>
    <property type="match status" value="1"/>
</dbReference>
<dbReference type="InterPro" id="IPR020594">
    <property type="entry name" value="Ribosomal_bL9_bac/chp"/>
</dbReference>
<accession>A0A2N8HBB9</accession>
<dbReference type="HAMAP" id="MF_00503">
    <property type="entry name" value="Ribosomal_bL9"/>
    <property type="match status" value="1"/>
</dbReference>
<reference evidence="10 11" key="1">
    <citation type="journal article" date="2017" name="BMC Genomics">
        <title>Genome sequencing of 39 Akkermansia muciniphila isolates reveals its population structure, genomic and functional diverisity, and global distribution in mammalian gut microbiotas.</title>
        <authorList>
            <person name="Guo X."/>
            <person name="Li S."/>
            <person name="Zhang J."/>
            <person name="Wu F."/>
            <person name="Li X."/>
            <person name="Wu D."/>
            <person name="Zhang M."/>
            <person name="Ou Z."/>
            <person name="Jie Z."/>
            <person name="Yan Q."/>
            <person name="Li P."/>
            <person name="Yi J."/>
            <person name="Peng Y."/>
        </authorList>
    </citation>
    <scope>NUCLEOTIDE SEQUENCE [LARGE SCALE GENOMIC DNA]</scope>
    <source>
        <strain evidence="10 11">GP24</strain>
    </source>
</reference>
<keyword evidence="2 7" id="KW-0699">rRNA-binding</keyword>